<dbReference type="CDD" id="cd13663">
    <property type="entry name" value="PBP2_PotD_PotF_like_2"/>
    <property type="match status" value="1"/>
</dbReference>
<name>A0A8I0AHW1_9FIRM</name>
<dbReference type="PANTHER" id="PTHR30222:SF17">
    <property type="entry name" value="SPERMIDINE_PUTRESCINE-BINDING PERIPLASMIC PROTEIN"/>
    <property type="match status" value="1"/>
</dbReference>
<dbReference type="RefSeq" id="WP_186847313.1">
    <property type="nucleotide sequence ID" value="NZ_JACOOX010000002.1"/>
</dbReference>
<gene>
    <name evidence="5" type="ORF">H8S09_02580</name>
</gene>
<feature type="chain" id="PRO_5038778058" evidence="4">
    <location>
        <begin position="24"/>
        <end position="532"/>
    </location>
</feature>
<dbReference type="SUPFAM" id="SSF53850">
    <property type="entry name" value="Periplasmic binding protein-like II"/>
    <property type="match status" value="1"/>
</dbReference>
<evidence type="ECO:0000313" key="5">
    <source>
        <dbReference type="EMBL" id="MBC5661787.1"/>
    </source>
</evidence>
<sequence>MNKKKLFKGFAGFCAGLMMFTPAAYLVHAEADDKTQDQAEASAASDNTGSDAAKTDAADVQKSDDTIVLRVSNWEEYIDLGEWDEDEVIDLEDGTEIFGENSMVTDFENWYYETYGQKVKVEYSCFGTNEDLYNMLTLGDKYDLVCPSDYMIMKLMAEEKVVPFSDSFYDTSIEENYYAKGVSPYIRQTFDENEINGESWSKYAAGYMWGVTGILYNPEKITEEEAGTWNILNNPKFARQVTIKDNVRDSYFAALGILKQDELTSEEFINADTYHDDLLRVMNDVSPETIQEVQDLLQDMKDNVYSFETDSGKADMVSGKVLANYQWSGDAVYAMDQAEEDDLYLDFAVPKESTNLWFDGWVMLKDGIDEDARKQQVAESFVNFLSRPDNAVRNMYYIGYTSVIAGGEDDNTVFDYLNWNYGAEDGEEDTTEYPLGYFFSGDNSDPDYIITAPEEQTRRQLYAQYPDEAAIERSAIMQYFDADASKRINQMWINVRCYNIKDVTLQVWVIVVVLILAAAGLIVRHKMSRYHG</sequence>
<dbReference type="AlphaFoldDB" id="A0A8I0AHW1"/>
<dbReference type="PANTHER" id="PTHR30222">
    <property type="entry name" value="SPERMIDINE/PUTRESCINE-BINDING PERIPLASMIC PROTEIN"/>
    <property type="match status" value="1"/>
</dbReference>
<keyword evidence="3" id="KW-0812">Transmembrane</keyword>
<dbReference type="Pfam" id="PF13416">
    <property type="entry name" value="SBP_bac_8"/>
    <property type="match status" value="1"/>
</dbReference>
<protein>
    <submittedName>
        <fullName evidence="5">ABC transporter substrate-binding protein</fullName>
    </submittedName>
</protein>
<dbReference type="Proteomes" id="UP000615234">
    <property type="component" value="Unassembled WGS sequence"/>
</dbReference>
<evidence type="ECO:0000256" key="4">
    <source>
        <dbReference type="SAM" id="SignalP"/>
    </source>
</evidence>
<evidence type="ECO:0000256" key="3">
    <source>
        <dbReference type="SAM" id="Phobius"/>
    </source>
</evidence>
<proteinExistence type="predicted"/>
<comment type="caution">
    <text evidence="5">The sequence shown here is derived from an EMBL/GenBank/DDBJ whole genome shotgun (WGS) entry which is preliminary data.</text>
</comment>
<feature type="transmembrane region" description="Helical" evidence="3">
    <location>
        <begin position="505"/>
        <end position="523"/>
    </location>
</feature>
<dbReference type="Gene3D" id="3.40.190.10">
    <property type="entry name" value="Periplasmic binding protein-like II"/>
    <property type="match status" value="2"/>
</dbReference>
<keyword evidence="1 4" id="KW-0732">Signal</keyword>
<accession>A0A8I0AHW1</accession>
<keyword evidence="3" id="KW-0472">Membrane</keyword>
<feature type="signal peptide" evidence="4">
    <location>
        <begin position="1"/>
        <end position="23"/>
    </location>
</feature>
<reference evidence="5 6" key="1">
    <citation type="submission" date="2020-08" db="EMBL/GenBank/DDBJ databases">
        <title>Genome public.</title>
        <authorList>
            <person name="Liu C."/>
            <person name="Sun Q."/>
        </authorList>
    </citation>
    <scope>NUCLEOTIDE SEQUENCE [LARGE SCALE GENOMIC DNA]</scope>
    <source>
        <strain evidence="5 6">NSJ-10</strain>
    </source>
</reference>
<evidence type="ECO:0000256" key="1">
    <source>
        <dbReference type="ARBA" id="ARBA00022729"/>
    </source>
</evidence>
<feature type="region of interest" description="Disordered" evidence="2">
    <location>
        <begin position="37"/>
        <end position="58"/>
    </location>
</feature>
<keyword evidence="6" id="KW-1185">Reference proteome</keyword>
<evidence type="ECO:0000313" key="6">
    <source>
        <dbReference type="Proteomes" id="UP000615234"/>
    </source>
</evidence>
<dbReference type="InterPro" id="IPR006059">
    <property type="entry name" value="SBP"/>
</dbReference>
<keyword evidence="3" id="KW-1133">Transmembrane helix</keyword>
<evidence type="ECO:0000256" key="2">
    <source>
        <dbReference type="SAM" id="MobiDB-lite"/>
    </source>
</evidence>
<organism evidence="5 6">
    <name type="scientific">Coprococcus hominis</name>
    <name type="common">ex Liu et al. 2022</name>
    <dbReference type="NCBI Taxonomy" id="2763039"/>
    <lineage>
        <taxon>Bacteria</taxon>
        <taxon>Bacillati</taxon>
        <taxon>Bacillota</taxon>
        <taxon>Clostridia</taxon>
        <taxon>Lachnospirales</taxon>
        <taxon>Lachnospiraceae</taxon>
        <taxon>Coprococcus</taxon>
    </lineage>
</organism>
<dbReference type="EMBL" id="JACOOX010000002">
    <property type="protein sequence ID" value="MBC5661787.1"/>
    <property type="molecule type" value="Genomic_DNA"/>
</dbReference>